<keyword evidence="6 12" id="KW-0418">Kinase</keyword>
<feature type="domain" description="Histidine kinase/HSP90-like ATPase" evidence="10">
    <location>
        <begin position="319"/>
        <end position="403"/>
    </location>
</feature>
<feature type="transmembrane region" description="Helical" evidence="9">
    <location>
        <begin position="151"/>
        <end position="173"/>
    </location>
</feature>
<keyword evidence="3" id="KW-0597">Phosphoprotein</keyword>
<dbReference type="GO" id="GO:0000155">
    <property type="term" value="F:phosphorelay sensor kinase activity"/>
    <property type="evidence" value="ECO:0007669"/>
    <property type="project" value="InterPro"/>
</dbReference>
<dbReference type="SUPFAM" id="SSF55874">
    <property type="entry name" value="ATPase domain of HSP90 chaperone/DNA topoisomerase II/histidine kinase"/>
    <property type="match status" value="1"/>
</dbReference>
<dbReference type="EC" id="2.7.13.3" evidence="2"/>
<evidence type="ECO:0000256" key="2">
    <source>
        <dbReference type="ARBA" id="ARBA00012438"/>
    </source>
</evidence>
<keyword evidence="9" id="KW-0472">Membrane</keyword>
<evidence type="ECO:0000259" key="11">
    <source>
        <dbReference type="Pfam" id="PF07730"/>
    </source>
</evidence>
<comment type="catalytic activity">
    <reaction evidence="1">
        <text>ATP + protein L-histidine = ADP + protein N-phospho-L-histidine.</text>
        <dbReference type="EC" id="2.7.13.3"/>
    </reaction>
</comment>
<proteinExistence type="predicted"/>
<accession>A0AAE4NPB0</accession>
<evidence type="ECO:0000256" key="1">
    <source>
        <dbReference type="ARBA" id="ARBA00000085"/>
    </source>
</evidence>
<dbReference type="Gene3D" id="1.20.5.1930">
    <property type="match status" value="1"/>
</dbReference>
<protein>
    <recommendedName>
        <fullName evidence="2">histidine kinase</fullName>
        <ecNumber evidence="2">2.7.13.3</ecNumber>
    </recommendedName>
</protein>
<dbReference type="Gene3D" id="3.30.565.10">
    <property type="entry name" value="Histidine kinase-like ATPase, C-terminal domain"/>
    <property type="match status" value="1"/>
</dbReference>
<evidence type="ECO:0000256" key="8">
    <source>
        <dbReference type="ARBA" id="ARBA00023012"/>
    </source>
</evidence>
<keyword evidence="7" id="KW-0067">ATP-binding</keyword>
<dbReference type="AlphaFoldDB" id="A0AAE4NPB0"/>
<dbReference type="InterPro" id="IPR003594">
    <property type="entry name" value="HATPase_dom"/>
</dbReference>
<dbReference type="InterPro" id="IPR011712">
    <property type="entry name" value="Sig_transdc_His_kin_sub3_dim/P"/>
</dbReference>
<dbReference type="GO" id="GO:0046983">
    <property type="term" value="F:protein dimerization activity"/>
    <property type="evidence" value="ECO:0007669"/>
    <property type="project" value="InterPro"/>
</dbReference>
<dbReference type="Pfam" id="PF07730">
    <property type="entry name" value="HisKA_3"/>
    <property type="match status" value="1"/>
</dbReference>
<name>A0AAE4NPB0_9CORY</name>
<dbReference type="EMBL" id="JAVBIB010000027">
    <property type="protein sequence ID" value="MDV2420421.1"/>
    <property type="molecule type" value="Genomic_DNA"/>
</dbReference>
<dbReference type="Pfam" id="PF02518">
    <property type="entry name" value="HATPase_c"/>
    <property type="match status" value="1"/>
</dbReference>
<dbReference type="PANTHER" id="PTHR24421:SF10">
    <property type="entry name" value="NITRATE_NITRITE SENSOR PROTEIN NARQ"/>
    <property type="match status" value="1"/>
</dbReference>
<sequence>MKKLNQSAIVEVNYPPTAPRNFLDKIAEAWQSSPSAPLLGALLSASIQLAISLSIHVNSLFEPDYLWWIWVSTQSIVLLFRRRAPFLILIIQCIFMISAEVFYSAGAFCLIPLLISVHSTSSRSTAWKIGAGLLLALAADFPASWKMFPIYGISAFLPTFFYVGTISTISLGARFRKLSLARQDDVFAAEHHARLSENKRLQAERSTRIATSLHDSVGHSLTAIAALSEGVKGQLVRPDLEEALEMIDELARDALADTRRTVYEINQEEIPPNLATLTEEGQHTWNDLASLIEVTRKTGISVAFLENGKRTENQCIQELCFQVIRECTTNTIRHAQEASQITVSLDFSPHSVRIHFSDNGKPQTSVVKPGNGILGMRRRLEKVGGSLTASSTHRGWKVNAIIPIYSGSGEGNTCAERYR</sequence>
<keyword evidence="9" id="KW-1133">Transmembrane helix</keyword>
<feature type="domain" description="Signal transduction histidine kinase subgroup 3 dimerisation and phosphoacceptor" evidence="11">
    <location>
        <begin position="207"/>
        <end position="266"/>
    </location>
</feature>
<dbReference type="PANTHER" id="PTHR24421">
    <property type="entry name" value="NITRATE/NITRITE SENSOR PROTEIN NARX-RELATED"/>
    <property type="match status" value="1"/>
</dbReference>
<feature type="transmembrane region" description="Helical" evidence="9">
    <location>
        <begin position="86"/>
        <end position="114"/>
    </location>
</feature>
<organism evidence="12 13">
    <name type="scientific">Corynebacterium tuberculostearicum</name>
    <dbReference type="NCBI Taxonomy" id="38304"/>
    <lineage>
        <taxon>Bacteria</taxon>
        <taxon>Bacillati</taxon>
        <taxon>Actinomycetota</taxon>
        <taxon>Actinomycetes</taxon>
        <taxon>Mycobacteriales</taxon>
        <taxon>Corynebacteriaceae</taxon>
        <taxon>Corynebacterium</taxon>
    </lineage>
</organism>
<reference evidence="12" key="1">
    <citation type="submission" date="2023-08" db="EMBL/GenBank/DDBJ databases">
        <title>Genomic characterization of the C. tuberculostearicum species complex, a ubiquitous member of the human skin microbiome.</title>
        <authorList>
            <person name="Ahmed N."/>
            <person name="Deming C."/>
            <person name="Conlan S."/>
            <person name="Segre J."/>
        </authorList>
    </citation>
    <scope>NUCLEOTIDE SEQUENCE</scope>
    <source>
        <strain evidence="12">CTNIH22</strain>
    </source>
</reference>
<dbReference type="InterPro" id="IPR050482">
    <property type="entry name" value="Sensor_HK_TwoCompSys"/>
</dbReference>
<evidence type="ECO:0000256" key="5">
    <source>
        <dbReference type="ARBA" id="ARBA00022741"/>
    </source>
</evidence>
<keyword evidence="5" id="KW-0547">Nucleotide-binding</keyword>
<keyword evidence="8" id="KW-0902">Two-component regulatory system</keyword>
<dbReference type="Proteomes" id="UP001185706">
    <property type="component" value="Unassembled WGS sequence"/>
</dbReference>
<evidence type="ECO:0000256" key="4">
    <source>
        <dbReference type="ARBA" id="ARBA00022679"/>
    </source>
</evidence>
<gene>
    <name evidence="12" type="ORF">RAE03_11710</name>
</gene>
<keyword evidence="4" id="KW-0808">Transferase</keyword>
<keyword evidence="9" id="KW-0812">Transmembrane</keyword>
<evidence type="ECO:0000313" key="12">
    <source>
        <dbReference type="EMBL" id="MDV2420421.1"/>
    </source>
</evidence>
<evidence type="ECO:0000259" key="10">
    <source>
        <dbReference type="Pfam" id="PF02518"/>
    </source>
</evidence>
<evidence type="ECO:0000256" key="6">
    <source>
        <dbReference type="ARBA" id="ARBA00022777"/>
    </source>
</evidence>
<dbReference type="GO" id="GO:0016020">
    <property type="term" value="C:membrane"/>
    <property type="evidence" value="ECO:0007669"/>
    <property type="project" value="InterPro"/>
</dbReference>
<comment type="caution">
    <text evidence="12">The sequence shown here is derived from an EMBL/GenBank/DDBJ whole genome shotgun (WGS) entry which is preliminary data.</text>
</comment>
<evidence type="ECO:0000256" key="3">
    <source>
        <dbReference type="ARBA" id="ARBA00022553"/>
    </source>
</evidence>
<dbReference type="CDD" id="cd16917">
    <property type="entry name" value="HATPase_UhpB-NarQ-NarX-like"/>
    <property type="match status" value="1"/>
</dbReference>
<dbReference type="GO" id="GO:0005524">
    <property type="term" value="F:ATP binding"/>
    <property type="evidence" value="ECO:0007669"/>
    <property type="project" value="UniProtKB-KW"/>
</dbReference>
<dbReference type="InterPro" id="IPR036890">
    <property type="entry name" value="HATPase_C_sf"/>
</dbReference>
<evidence type="ECO:0000256" key="7">
    <source>
        <dbReference type="ARBA" id="ARBA00022840"/>
    </source>
</evidence>
<evidence type="ECO:0000256" key="9">
    <source>
        <dbReference type="SAM" id="Phobius"/>
    </source>
</evidence>
<evidence type="ECO:0000313" key="13">
    <source>
        <dbReference type="Proteomes" id="UP001185706"/>
    </source>
</evidence>